<dbReference type="RefSeq" id="WP_197444383.1">
    <property type="nucleotide sequence ID" value="NZ_CP036275.1"/>
</dbReference>
<proteinExistence type="predicted"/>
<keyword evidence="2" id="KW-1133">Transmembrane helix</keyword>
<protein>
    <submittedName>
        <fullName evidence="3">Colicin V production protein</fullName>
    </submittedName>
</protein>
<evidence type="ECO:0000256" key="2">
    <source>
        <dbReference type="SAM" id="Phobius"/>
    </source>
</evidence>
<feature type="transmembrane region" description="Helical" evidence="2">
    <location>
        <begin position="26"/>
        <end position="43"/>
    </location>
</feature>
<evidence type="ECO:0000313" key="3">
    <source>
        <dbReference type="EMBL" id="QDU38464.1"/>
    </source>
</evidence>
<feature type="transmembrane region" description="Helical" evidence="2">
    <location>
        <begin position="64"/>
        <end position="81"/>
    </location>
</feature>
<dbReference type="Proteomes" id="UP000320496">
    <property type="component" value="Chromosome"/>
</dbReference>
<gene>
    <name evidence="3" type="ORF">Mal4_27920</name>
</gene>
<keyword evidence="2" id="KW-0472">Membrane</keyword>
<feature type="region of interest" description="Disordered" evidence="1">
    <location>
        <begin position="208"/>
        <end position="241"/>
    </location>
</feature>
<evidence type="ECO:0000313" key="4">
    <source>
        <dbReference type="Proteomes" id="UP000320496"/>
    </source>
</evidence>
<feature type="transmembrane region" description="Helical" evidence="2">
    <location>
        <begin position="101"/>
        <end position="122"/>
    </location>
</feature>
<dbReference type="EMBL" id="CP036275">
    <property type="protein sequence ID" value="QDU38464.1"/>
    <property type="molecule type" value="Genomic_DNA"/>
</dbReference>
<feature type="compositionally biased region" description="Low complexity" evidence="1">
    <location>
        <begin position="232"/>
        <end position="241"/>
    </location>
</feature>
<keyword evidence="2" id="KW-0812">Transmembrane</keyword>
<reference evidence="3 4" key="1">
    <citation type="submission" date="2019-02" db="EMBL/GenBank/DDBJ databases">
        <title>Deep-cultivation of Planctomycetes and their phenomic and genomic characterization uncovers novel biology.</title>
        <authorList>
            <person name="Wiegand S."/>
            <person name="Jogler M."/>
            <person name="Boedeker C."/>
            <person name="Pinto D."/>
            <person name="Vollmers J."/>
            <person name="Rivas-Marin E."/>
            <person name="Kohn T."/>
            <person name="Peeters S.H."/>
            <person name="Heuer A."/>
            <person name="Rast P."/>
            <person name="Oberbeckmann S."/>
            <person name="Bunk B."/>
            <person name="Jeske O."/>
            <person name="Meyerdierks A."/>
            <person name="Storesund J.E."/>
            <person name="Kallscheuer N."/>
            <person name="Luecker S."/>
            <person name="Lage O.M."/>
            <person name="Pohl T."/>
            <person name="Merkel B.J."/>
            <person name="Hornburger P."/>
            <person name="Mueller R.-W."/>
            <person name="Bruemmer F."/>
            <person name="Labrenz M."/>
            <person name="Spormann A.M."/>
            <person name="Op den Camp H."/>
            <person name="Overmann J."/>
            <person name="Amann R."/>
            <person name="Jetten M.S.M."/>
            <person name="Mascher T."/>
            <person name="Medema M.H."/>
            <person name="Devos D.P."/>
            <person name="Kaster A.-K."/>
            <person name="Ovreas L."/>
            <person name="Rohde M."/>
            <person name="Galperin M.Y."/>
            <person name="Jogler C."/>
        </authorList>
    </citation>
    <scope>NUCLEOTIDE SEQUENCE [LARGE SCALE GENOMIC DNA]</scope>
    <source>
        <strain evidence="3 4">Mal4</strain>
    </source>
</reference>
<dbReference type="KEGG" id="mri:Mal4_27920"/>
<keyword evidence="4" id="KW-1185">Reference proteome</keyword>
<name>A0A517Z7M5_9PLAN</name>
<sequence>MIDIILLLVIALVTWCVAGEGPWGAAFSFIIVVFSGLLAMNFFEPLASFLQANVAGSYEWQNRWDIIALLGLFAGAVFLLKEATVRILPVDIPVHPLAFDVGRWGLGVATGYVTMAFLLAALHTAPLPREFAGFAPERANLLNVAAPDRQWLGFTQYVSERGFDGGIASPTFDGAVFPRIPEKPESLQVWSSFPIRYAMRREQYAMAGAAAASPAGSPGGGGGSAPPPTQPRPGAGPSSAF</sequence>
<evidence type="ECO:0000256" key="1">
    <source>
        <dbReference type="SAM" id="MobiDB-lite"/>
    </source>
</evidence>
<dbReference type="AlphaFoldDB" id="A0A517Z7M5"/>
<organism evidence="3 4">
    <name type="scientific">Maioricimonas rarisocia</name>
    <dbReference type="NCBI Taxonomy" id="2528026"/>
    <lineage>
        <taxon>Bacteria</taxon>
        <taxon>Pseudomonadati</taxon>
        <taxon>Planctomycetota</taxon>
        <taxon>Planctomycetia</taxon>
        <taxon>Planctomycetales</taxon>
        <taxon>Planctomycetaceae</taxon>
        <taxon>Maioricimonas</taxon>
    </lineage>
</organism>
<accession>A0A517Z7M5</accession>